<evidence type="ECO:0000313" key="3">
    <source>
        <dbReference type="Proteomes" id="UP000706333"/>
    </source>
</evidence>
<organism evidence="2 3">
    <name type="scientific">Rhodobaculum claviforme</name>
    <dbReference type="NCBI Taxonomy" id="1549854"/>
    <lineage>
        <taxon>Bacteria</taxon>
        <taxon>Pseudomonadati</taxon>
        <taxon>Pseudomonadota</taxon>
        <taxon>Alphaproteobacteria</taxon>
        <taxon>Rhodobacterales</taxon>
        <taxon>Paracoccaceae</taxon>
        <taxon>Rhodobaculum</taxon>
    </lineage>
</organism>
<accession>A0A934WJM0</accession>
<gene>
    <name evidence="2" type="ORF">CCR87_12810</name>
</gene>
<evidence type="ECO:0000259" key="1">
    <source>
        <dbReference type="Pfam" id="PF13468"/>
    </source>
</evidence>
<evidence type="ECO:0000313" key="2">
    <source>
        <dbReference type="EMBL" id="MBK5928201.1"/>
    </source>
</evidence>
<dbReference type="GO" id="GO:0016301">
    <property type="term" value="F:kinase activity"/>
    <property type="evidence" value="ECO:0007669"/>
    <property type="project" value="UniProtKB-KW"/>
</dbReference>
<reference evidence="2" key="1">
    <citation type="submission" date="2017-05" db="EMBL/GenBank/DDBJ databases">
        <authorList>
            <person name="Imhoff J.F."/>
            <person name="Rahn T."/>
            <person name="Kuenzel S."/>
            <person name="Neulinger S.C."/>
        </authorList>
    </citation>
    <scope>NUCLEOTIDE SEQUENCE</scope>
    <source>
        <strain evidence="2">LMG 28126</strain>
    </source>
</reference>
<keyword evidence="3" id="KW-1185">Reference proteome</keyword>
<dbReference type="AlphaFoldDB" id="A0A934WJM0"/>
<keyword evidence="2" id="KW-0418">Kinase</keyword>
<dbReference type="RefSeq" id="WP_201157952.1">
    <property type="nucleotide sequence ID" value="NZ_NHSD01000294.1"/>
</dbReference>
<dbReference type="Proteomes" id="UP000706333">
    <property type="component" value="Unassembled WGS sequence"/>
</dbReference>
<proteinExistence type="predicted"/>
<comment type="caution">
    <text evidence="2">The sequence shown here is derived from an EMBL/GenBank/DDBJ whole genome shotgun (WGS) entry which is preliminary data.</text>
</comment>
<dbReference type="InterPro" id="IPR025870">
    <property type="entry name" value="Glyoxalase-like_dom"/>
</dbReference>
<dbReference type="Pfam" id="PF13468">
    <property type="entry name" value="Glyoxalase_3"/>
    <property type="match status" value="1"/>
</dbReference>
<dbReference type="InterPro" id="IPR029068">
    <property type="entry name" value="Glyas_Bleomycin-R_OHBP_Dase"/>
</dbReference>
<dbReference type="EMBL" id="NHSD01000294">
    <property type="protein sequence ID" value="MBK5928201.1"/>
    <property type="molecule type" value="Genomic_DNA"/>
</dbReference>
<feature type="domain" description="Glyoxalase-like" evidence="1">
    <location>
        <begin position="9"/>
        <end position="180"/>
    </location>
</feature>
<keyword evidence="2" id="KW-0808">Transferase</keyword>
<name>A0A934WJM0_9RHOB</name>
<sequence length="209" mass="22737">MTHRAPGTLDHLVIAAATLDEGADWFTARTRLGLSPGGQHPLMGTHNRLLSLGDQAYLEVIAIDPDAPGPDHPRWFDLDRREGPPALRTWVVRVPDLEAALAVAPPGSGVPRDFARADLRWRMAVPQDGRLPFDNLFPALIEWQTDAHPAPRLADAGARLQRLRLAHPRSDALRDALAAILEDPRVAVEAAEHPAMTADLDTPGGMRAL</sequence>
<protein>
    <submittedName>
        <fullName evidence="2">Polyphosphate kinase</fullName>
    </submittedName>
</protein>
<dbReference type="Gene3D" id="3.10.180.10">
    <property type="entry name" value="2,3-Dihydroxybiphenyl 1,2-Dioxygenase, domain 1"/>
    <property type="match status" value="1"/>
</dbReference>
<reference evidence="2" key="2">
    <citation type="journal article" date="2020" name="Microorganisms">
        <title>Osmotic Adaptation and Compatible Solute Biosynthesis of Phototrophic Bacteria as Revealed from Genome Analyses.</title>
        <authorList>
            <person name="Imhoff J.F."/>
            <person name="Rahn T."/>
            <person name="Kunzel S."/>
            <person name="Keller A."/>
            <person name="Neulinger S.C."/>
        </authorList>
    </citation>
    <scope>NUCLEOTIDE SEQUENCE</scope>
    <source>
        <strain evidence="2">LMG 28126</strain>
    </source>
</reference>
<dbReference type="SUPFAM" id="SSF54593">
    <property type="entry name" value="Glyoxalase/Bleomycin resistance protein/Dihydroxybiphenyl dioxygenase"/>
    <property type="match status" value="1"/>
</dbReference>